<evidence type="ECO:0000256" key="5">
    <source>
        <dbReference type="SAM" id="MobiDB-lite"/>
    </source>
</evidence>
<feature type="compositionally biased region" description="Basic and acidic residues" evidence="5">
    <location>
        <begin position="338"/>
        <end position="351"/>
    </location>
</feature>
<accession>A0AAD5RWS5</accession>
<feature type="compositionally biased region" description="Low complexity" evidence="5">
    <location>
        <begin position="219"/>
        <end position="250"/>
    </location>
</feature>
<dbReference type="InterPro" id="IPR028258">
    <property type="entry name" value="Sec3-PIP2_bind"/>
</dbReference>
<keyword evidence="2" id="KW-0813">Transport</keyword>
<comment type="similarity">
    <text evidence="1">Belongs to the SEC3 family.</text>
</comment>
<keyword evidence="3" id="KW-0268">Exocytosis</keyword>
<evidence type="ECO:0000256" key="4">
    <source>
        <dbReference type="ARBA" id="ARBA00023054"/>
    </source>
</evidence>
<dbReference type="GO" id="GO:0005546">
    <property type="term" value="F:phosphatidylinositol-4,5-bisphosphate binding"/>
    <property type="evidence" value="ECO:0007669"/>
    <property type="project" value="TreeGrafter"/>
</dbReference>
<dbReference type="GO" id="GO:0006893">
    <property type="term" value="P:Golgi to plasma membrane transport"/>
    <property type="evidence" value="ECO:0007669"/>
    <property type="project" value="TreeGrafter"/>
</dbReference>
<dbReference type="CDD" id="cd13315">
    <property type="entry name" value="PH_Sec3"/>
    <property type="match status" value="1"/>
</dbReference>
<feature type="domain" description="Exocyst complex component Sec3 PIP2-binding N-terminal" evidence="6">
    <location>
        <begin position="58"/>
        <end position="154"/>
    </location>
</feature>
<keyword evidence="4" id="KW-0175">Coiled coil</keyword>
<dbReference type="Pfam" id="PF20654">
    <property type="entry name" value="Sec3_C-term"/>
    <property type="match status" value="1"/>
</dbReference>
<keyword evidence="8" id="KW-1185">Reference proteome</keyword>
<comment type="caution">
    <text evidence="7">The sequence shown here is derived from an EMBL/GenBank/DDBJ whole genome shotgun (WGS) entry which is preliminary data.</text>
</comment>
<feature type="compositionally biased region" description="Low complexity" evidence="5">
    <location>
        <begin position="176"/>
        <end position="188"/>
    </location>
</feature>
<evidence type="ECO:0000313" key="7">
    <source>
        <dbReference type="EMBL" id="KAJ2904691.1"/>
    </source>
</evidence>
<feature type="region of interest" description="Disordered" evidence="5">
    <location>
        <begin position="554"/>
        <end position="635"/>
    </location>
</feature>
<dbReference type="EMBL" id="JAKWBI020000047">
    <property type="protein sequence ID" value="KAJ2904691.1"/>
    <property type="molecule type" value="Genomic_DNA"/>
</dbReference>
<organism evidence="7 8">
    <name type="scientific">Zalerion maritima</name>
    <dbReference type="NCBI Taxonomy" id="339359"/>
    <lineage>
        <taxon>Eukaryota</taxon>
        <taxon>Fungi</taxon>
        <taxon>Dikarya</taxon>
        <taxon>Ascomycota</taxon>
        <taxon>Pezizomycotina</taxon>
        <taxon>Sordariomycetes</taxon>
        <taxon>Lulworthiomycetidae</taxon>
        <taxon>Lulworthiales</taxon>
        <taxon>Lulworthiaceae</taxon>
        <taxon>Zalerion</taxon>
    </lineage>
</organism>
<evidence type="ECO:0000259" key="6">
    <source>
        <dbReference type="SMART" id="SM01313"/>
    </source>
</evidence>
<reference evidence="7" key="1">
    <citation type="submission" date="2022-07" db="EMBL/GenBank/DDBJ databases">
        <title>Draft genome sequence of Zalerion maritima ATCC 34329, a (micro)plastics degrading marine fungus.</title>
        <authorList>
            <person name="Paco A."/>
            <person name="Goncalves M.F.M."/>
            <person name="Rocha-Santos T.A.P."/>
            <person name="Alves A."/>
        </authorList>
    </citation>
    <scope>NUCLEOTIDE SEQUENCE</scope>
    <source>
        <strain evidence="7">ATCC 34329</strain>
    </source>
</reference>
<dbReference type="SMART" id="SM01313">
    <property type="entry name" value="Sec3-PIP2_bind"/>
    <property type="match status" value="1"/>
</dbReference>
<feature type="region of interest" description="Disordered" evidence="5">
    <location>
        <begin position="176"/>
        <end position="533"/>
    </location>
</feature>
<evidence type="ECO:0000256" key="1">
    <source>
        <dbReference type="ARBA" id="ARBA00006518"/>
    </source>
</evidence>
<proteinExistence type="inferred from homology"/>
<sequence>MSYTQRPFPDIVDMVANDSSLTHILSWTVQETYITHIRITEYATHPSSPPPPEAQTRQNQKARIVIVAVKKSGRVRMHKSKENANGTFSIGKTWSLEDLKIIESFTGSQNPDRAAHAGNTGFIVTIGKSYFWHAQAEKEKRFFIASLIKIYGKYTGGAQPELIGFDQRELDQVTGAAATGRRQQQAPPVRAPPPDLGARNISVSSTSSGPRIGYSRDMPSAASPQSAIAPDFQSAVPSSLQQQQVPLRQPQPQPSDAIVSSPAGSIDSSRAGNNSFDSGRPSQNRDPSLRRLASRNKSQDSIANSFATKSDDGSSIVPPTRRNGGMRFGEPIQPPPDVPKDERPPERRRPPMDPTRPQNGADRDLVPAPLIPGQRKEPYVPPRSNDRMSPRKERVELSPEQKKDLRSELGSFKEKISQSQTPEPAQKLKPTERLQKLSPSAAPSASVTPNPPVTPNPTNDTTTPKEGPPKLTLAGVLRKAVEVAKQNGGEVGSPASPGGGTQPTSPKSPSETLSPVATEEEDRPGLGPMIKQKSKGDIAGAFWKAATVAGVFKPRAGGAMDQIRKAQSKSDGPDGITSVVPAPPKPAPTPDENRGSIPDVKVTVPGSSRPGSVQPQQQPKDQPQKEEEVGRAFTTGNDEKYLQALGMDVSILDKSGKEFTHWLDYFHWVPGDDMRGVNFEDVKTDLERETNKAQAGGWVARFQEEDERVDAIKSGLDVSMAECDELDNLLTLYSVELATLQDDIAYIEAQGQGLQVQAANQKTLQKELKSLLDTCAISARDLEALRMAPLEEPQGLETIEHALVTLYKAMHKIDPATMVAGDARDDEAIADEGIGFDSDFGKMRIVREKKAMYTEESSTFLRRLIDFLGRQTDDACKDTRRRLHDALSKKADPQNHEVGRDMLWMYSPVLLYARDIDLDAWNRALQVYQDKSHPLYAFEFREAIDAWKRYSRKMSGEEEYLFTAIHERHEPGSSSLATTARKLTVKRSQNLARSLRGGESSSKVNLDKTDNRSLPYEVFGRIADDLLPMVEMEQNFIIDLFHATTLEQADFPDAVAAARPQNRRGGDLRRHRLMEPDRELARRVTRAMETVFAFLEQDLQALIEWVASQDRLQCAGVLAAFERKQAETAQTNQDFLNNMLGKLHASVIGRFNRLVDDQVRAIEETKVKINKRRGVIGFIRIFPNFSSAVENMLSHAGGGDGTHENTQAPGARKIVDSAYDRIVKTMFDSLKVIARENPSAQGFSAATGHLPGASGGDEDKESLNFNILLIENMNHYVEETETRNLPVLTEWRNVALQELNEHMELYLNTVMRRPLGRLLEHMENIETQMGPGGKSPVMISSQSSTSKSQFNKVMSQFDVKDIRKGVEQLRKRVEKHFGDADDPALSKGLVAKVFREAERFYGDVETRIGRITTEVYGGDVLFEWPRAEVKAAFQAMGR</sequence>
<feature type="compositionally biased region" description="Polar residues" evidence="5">
    <location>
        <begin position="262"/>
        <end position="286"/>
    </location>
</feature>
<feature type="compositionally biased region" description="Low complexity" evidence="5">
    <location>
        <begin position="439"/>
        <end position="448"/>
    </location>
</feature>
<dbReference type="PANTHER" id="PTHR16092">
    <property type="entry name" value="SEC3/SYNTAXIN-RELATED"/>
    <property type="match status" value="1"/>
</dbReference>
<feature type="compositionally biased region" description="Polar residues" evidence="5">
    <location>
        <begin position="502"/>
        <end position="515"/>
    </location>
</feature>
<dbReference type="Pfam" id="PF09763">
    <property type="entry name" value="Sec3_CC"/>
    <property type="match status" value="1"/>
</dbReference>
<feature type="compositionally biased region" description="Basic and acidic residues" evidence="5">
    <location>
        <begin position="374"/>
        <end position="416"/>
    </location>
</feature>
<dbReference type="InterPro" id="IPR019160">
    <property type="entry name" value="Sec3_CC"/>
</dbReference>
<dbReference type="Proteomes" id="UP001201980">
    <property type="component" value="Unassembled WGS sequence"/>
</dbReference>
<evidence type="ECO:0000256" key="3">
    <source>
        <dbReference type="ARBA" id="ARBA00022483"/>
    </source>
</evidence>
<dbReference type="Pfam" id="PF15277">
    <property type="entry name" value="Sec3-PIP2_bind"/>
    <property type="match status" value="1"/>
</dbReference>
<gene>
    <name evidence="7" type="ORF">MKZ38_007432</name>
</gene>
<feature type="compositionally biased region" description="Polar residues" evidence="5">
    <location>
        <begin position="295"/>
        <end position="308"/>
    </location>
</feature>
<evidence type="ECO:0000313" key="8">
    <source>
        <dbReference type="Proteomes" id="UP001201980"/>
    </source>
</evidence>
<dbReference type="GO" id="GO:0006887">
    <property type="term" value="P:exocytosis"/>
    <property type="evidence" value="ECO:0007669"/>
    <property type="project" value="UniProtKB-KW"/>
</dbReference>
<dbReference type="GO" id="GO:0005886">
    <property type="term" value="C:plasma membrane"/>
    <property type="evidence" value="ECO:0007669"/>
    <property type="project" value="TreeGrafter"/>
</dbReference>
<dbReference type="Gene3D" id="2.30.29.90">
    <property type="match status" value="1"/>
</dbReference>
<dbReference type="InterPro" id="IPR048628">
    <property type="entry name" value="Sec3_C"/>
</dbReference>
<protein>
    <recommendedName>
        <fullName evidence="6">Exocyst complex component Sec3 PIP2-binding N-terminal domain-containing protein</fullName>
    </recommendedName>
</protein>
<evidence type="ECO:0000256" key="2">
    <source>
        <dbReference type="ARBA" id="ARBA00022448"/>
    </source>
</evidence>
<name>A0AAD5RWS5_9PEZI</name>
<dbReference type="PANTHER" id="PTHR16092:SF14">
    <property type="entry name" value="EXOCYST COMPLEX COMPONENT 1 ISOFORM X1"/>
    <property type="match status" value="1"/>
</dbReference>
<dbReference type="GO" id="GO:0000145">
    <property type="term" value="C:exocyst"/>
    <property type="evidence" value="ECO:0007669"/>
    <property type="project" value="InterPro"/>
</dbReference>